<evidence type="ECO:0008006" key="5">
    <source>
        <dbReference type="Google" id="ProtNLM"/>
    </source>
</evidence>
<keyword evidence="2" id="KW-1133">Transmembrane helix</keyword>
<dbReference type="Gene3D" id="2.60.120.260">
    <property type="entry name" value="Galactose-binding domain-like"/>
    <property type="match status" value="1"/>
</dbReference>
<dbReference type="KEGG" id="tfa:BW733_04490"/>
<feature type="transmembrane region" description="Helical" evidence="2">
    <location>
        <begin position="50"/>
        <end position="70"/>
    </location>
</feature>
<sequence length="246" mass="26270">MVPRVPDEYFRKRAAESEDVREASSATPEGSRPESPVAPEPLRDGIAPRFLVLVLVMALAAAFIAGRLLIFKPQVTPVPETSATPSVVPSSPDSFAPYDGPVNAVAASAAFGECRGGGESEAVQALIDRDPQTIWRCEGDGRDETVSFTFEKGTLLAGIRLVNGNTVWTGRYGDERRLLSVRWEFADGSFFVQGLSANNANPQEVRFPAVEVSTVTMVVGEATEPGDTTGTHDAVSISMLEFLAPA</sequence>
<dbReference type="STRING" id="399497.BW733_04490"/>
<dbReference type="OrthoDB" id="3712014at2"/>
<accession>A0A1Q2CVR0</accession>
<protein>
    <recommendedName>
        <fullName evidence="5">F5/8 type C domain-containing protein</fullName>
    </recommendedName>
</protein>
<feature type="region of interest" description="Disordered" evidence="1">
    <location>
        <begin position="1"/>
        <end position="41"/>
    </location>
</feature>
<feature type="compositionally biased region" description="Basic and acidic residues" evidence="1">
    <location>
        <begin position="1"/>
        <end position="22"/>
    </location>
</feature>
<keyword evidence="2" id="KW-0812">Transmembrane</keyword>
<reference evidence="3 4" key="1">
    <citation type="journal article" date="2008" name="Int. J. Syst. Evol. Microbiol.">
        <title>Tessaracoccus flavescens sp. nov., isolated from marine sediment.</title>
        <authorList>
            <person name="Lee D.W."/>
            <person name="Lee S.D."/>
        </authorList>
    </citation>
    <scope>NUCLEOTIDE SEQUENCE [LARGE SCALE GENOMIC DNA]</scope>
    <source>
        <strain evidence="3 4">SST-39T</strain>
    </source>
</reference>
<dbReference type="AlphaFoldDB" id="A0A1Q2CVR0"/>
<keyword evidence="4" id="KW-1185">Reference proteome</keyword>
<evidence type="ECO:0000256" key="2">
    <source>
        <dbReference type="SAM" id="Phobius"/>
    </source>
</evidence>
<evidence type="ECO:0000256" key="1">
    <source>
        <dbReference type="SAM" id="MobiDB-lite"/>
    </source>
</evidence>
<evidence type="ECO:0000313" key="3">
    <source>
        <dbReference type="EMBL" id="AQP50203.1"/>
    </source>
</evidence>
<dbReference type="EMBL" id="CP019607">
    <property type="protein sequence ID" value="AQP50203.1"/>
    <property type="molecule type" value="Genomic_DNA"/>
</dbReference>
<dbReference type="Proteomes" id="UP000188235">
    <property type="component" value="Chromosome"/>
</dbReference>
<dbReference type="RefSeq" id="WP_077348258.1">
    <property type="nucleotide sequence ID" value="NZ_CP019607.1"/>
</dbReference>
<evidence type="ECO:0000313" key="4">
    <source>
        <dbReference type="Proteomes" id="UP000188235"/>
    </source>
</evidence>
<gene>
    <name evidence="3" type="ORF">BW733_04490</name>
</gene>
<name>A0A1Q2CVR0_9ACTN</name>
<keyword evidence="2" id="KW-0472">Membrane</keyword>
<organism evidence="3 4">
    <name type="scientific">Tessaracoccus flavescens</name>
    <dbReference type="NCBI Taxonomy" id="399497"/>
    <lineage>
        <taxon>Bacteria</taxon>
        <taxon>Bacillati</taxon>
        <taxon>Actinomycetota</taxon>
        <taxon>Actinomycetes</taxon>
        <taxon>Propionibacteriales</taxon>
        <taxon>Propionibacteriaceae</taxon>
        <taxon>Tessaracoccus</taxon>
    </lineage>
</organism>
<proteinExistence type="predicted"/>